<dbReference type="InterPro" id="IPR049946">
    <property type="entry name" value="RIBOSOMAL_L20_CS"/>
</dbReference>
<dbReference type="InterPro" id="IPR005813">
    <property type="entry name" value="Ribosomal_bL20"/>
</dbReference>
<sequence>MTRTKRGNIARRRRKKILQLAMGYRGASSRIFKLASQRVTKALYFASKSRFFRKRIVRALWIARVNACVRMLDLNYNQATCDLKQSESNVNRKSLSQMAVLDPKALAFLADIFPNDSP</sequence>
<dbReference type="GO" id="GO:0003735">
    <property type="term" value="F:structural constituent of ribosome"/>
    <property type="evidence" value="ECO:0007669"/>
    <property type="project" value="InterPro"/>
</dbReference>
<evidence type="ECO:0000256" key="4">
    <source>
        <dbReference type="ARBA" id="ARBA00022980"/>
    </source>
</evidence>
<reference evidence="10" key="1">
    <citation type="journal article" date="2014" name="BMC Evol. Biol.">
        <title>Chloroplast phylogenomic analysis resolves deep-level relationships within the green algal class Trebouxiophyceae.</title>
        <authorList>
            <person name="Lemieux C."/>
            <person name="Otis C."/>
            <person name="Turmel M."/>
        </authorList>
    </citation>
    <scope>NUCLEOTIDE SEQUENCE</scope>
</reference>
<dbReference type="Pfam" id="PF00453">
    <property type="entry name" value="Ribosomal_L20"/>
    <property type="match status" value="1"/>
</dbReference>
<dbReference type="GO" id="GO:0009507">
    <property type="term" value="C:chloroplast"/>
    <property type="evidence" value="ECO:0007669"/>
    <property type="project" value="UniProtKB-SubCell"/>
</dbReference>
<comment type="subcellular location">
    <subcellularLocation>
        <location evidence="7">Plastid</location>
        <location evidence="7">Chloroplast</location>
    </subcellularLocation>
</comment>
<keyword evidence="10" id="KW-0150">Chloroplast</keyword>
<evidence type="ECO:0000256" key="8">
    <source>
        <dbReference type="RuleBase" id="RU000561"/>
    </source>
</evidence>
<comment type="function">
    <text evidence="7 9">Binds directly to 23S ribosomal RNA and is necessary for the in vitro assembly process of the 50S ribosomal subunit. It is not involved in the protein synthesizing functions of that subunit.</text>
</comment>
<dbReference type="EMBL" id="KM462864">
    <property type="protein sequence ID" value="AIT93683.1"/>
    <property type="molecule type" value="Genomic_DNA"/>
</dbReference>
<evidence type="ECO:0000256" key="5">
    <source>
        <dbReference type="ARBA" id="ARBA00023274"/>
    </source>
</evidence>
<organism evidence="10">
    <name type="scientific">Stichococcus bacillaris</name>
    <dbReference type="NCBI Taxonomy" id="37433"/>
    <lineage>
        <taxon>Eukaryota</taxon>
        <taxon>Viridiplantae</taxon>
        <taxon>Chlorophyta</taxon>
        <taxon>core chlorophytes</taxon>
        <taxon>Trebouxiophyceae</taxon>
        <taxon>Prasiolales</taxon>
        <taxon>Stichococcaceae</taxon>
        <taxon>Stichococcus</taxon>
    </lineage>
</organism>
<evidence type="ECO:0000256" key="3">
    <source>
        <dbReference type="ARBA" id="ARBA00022884"/>
    </source>
</evidence>
<geneLocation type="chloroplast" evidence="10"/>
<keyword evidence="10" id="KW-0934">Plastid</keyword>
<keyword evidence="2 7" id="KW-0699">rRNA-binding</keyword>
<evidence type="ECO:0000313" key="10">
    <source>
        <dbReference type="EMBL" id="AIT93683.1"/>
    </source>
</evidence>
<evidence type="ECO:0000256" key="1">
    <source>
        <dbReference type="ARBA" id="ARBA00007698"/>
    </source>
</evidence>
<dbReference type="GO" id="GO:1990904">
    <property type="term" value="C:ribonucleoprotein complex"/>
    <property type="evidence" value="ECO:0007669"/>
    <property type="project" value="UniProtKB-KW"/>
</dbReference>
<proteinExistence type="inferred from homology"/>
<dbReference type="CDD" id="cd07026">
    <property type="entry name" value="Ribosomal_L20"/>
    <property type="match status" value="1"/>
</dbReference>
<dbReference type="HAMAP" id="MF_00382">
    <property type="entry name" value="Ribosomal_bL20"/>
    <property type="match status" value="1"/>
</dbReference>
<dbReference type="NCBIfam" id="TIGR01032">
    <property type="entry name" value="rplT_bact"/>
    <property type="match status" value="1"/>
</dbReference>
<dbReference type="SUPFAM" id="SSF74731">
    <property type="entry name" value="Ribosomal protein L20"/>
    <property type="match status" value="1"/>
</dbReference>
<dbReference type="InterPro" id="IPR035566">
    <property type="entry name" value="Ribosomal_protein_bL20_C"/>
</dbReference>
<dbReference type="PROSITE" id="PS00937">
    <property type="entry name" value="RIBOSOMAL_L20"/>
    <property type="match status" value="1"/>
</dbReference>
<evidence type="ECO:0000256" key="9">
    <source>
        <dbReference type="RuleBase" id="RU004311"/>
    </source>
</evidence>
<dbReference type="GeneID" id="22158737"/>
<evidence type="ECO:0000256" key="2">
    <source>
        <dbReference type="ARBA" id="ARBA00022730"/>
    </source>
</evidence>
<accession>A0A097KKH6</accession>
<comment type="similarity">
    <text evidence="1 7 8">Belongs to the bacterial ribosomal protein bL20 family.</text>
</comment>
<dbReference type="GO" id="GO:0019843">
    <property type="term" value="F:rRNA binding"/>
    <property type="evidence" value="ECO:0007669"/>
    <property type="project" value="UniProtKB-UniRule"/>
</dbReference>
<name>A0A097KKH6_9CHLO</name>
<dbReference type="Gene3D" id="1.10.1900.20">
    <property type="entry name" value="Ribosomal protein L20"/>
    <property type="match status" value="1"/>
</dbReference>
<dbReference type="GO" id="GO:0000027">
    <property type="term" value="P:ribosomal large subunit assembly"/>
    <property type="evidence" value="ECO:0007669"/>
    <property type="project" value="UniProtKB-UniRule"/>
</dbReference>
<dbReference type="PRINTS" id="PR00062">
    <property type="entry name" value="RIBOSOMALL20"/>
</dbReference>
<dbReference type="AlphaFoldDB" id="A0A097KKH6"/>
<evidence type="ECO:0000256" key="6">
    <source>
        <dbReference type="ARBA" id="ARBA00035295"/>
    </source>
</evidence>
<keyword evidence="4 7" id="KW-0689">Ribosomal protein</keyword>
<dbReference type="RefSeq" id="YP_009105036.1">
    <property type="nucleotide sequence ID" value="NC_025527.1"/>
</dbReference>
<dbReference type="Gene3D" id="6.10.160.10">
    <property type="match status" value="1"/>
</dbReference>
<gene>
    <name evidence="7 10" type="primary">rpl20</name>
</gene>
<protein>
    <recommendedName>
        <fullName evidence="6 7">Large ribosomal subunit protein bL20c</fullName>
    </recommendedName>
</protein>
<dbReference type="GO" id="GO:0005840">
    <property type="term" value="C:ribosome"/>
    <property type="evidence" value="ECO:0007669"/>
    <property type="project" value="UniProtKB-KW"/>
</dbReference>
<evidence type="ECO:0000256" key="7">
    <source>
        <dbReference type="HAMAP-Rule" id="MF_00382"/>
    </source>
</evidence>
<keyword evidence="5 7" id="KW-0687">Ribonucleoprotein</keyword>
<keyword evidence="3 7" id="KW-0694">RNA-binding</keyword>
<dbReference type="PANTHER" id="PTHR10986">
    <property type="entry name" value="39S RIBOSOMAL PROTEIN L20"/>
    <property type="match status" value="1"/>
</dbReference>
<dbReference type="GO" id="GO:0006412">
    <property type="term" value="P:translation"/>
    <property type="evidence" value="ECO:0007669"/>
    <property type="project" value="InterPro"/>
</dbReference>